<dbReference type="EMBL" id="MKCT01000050">
    <property type="protein sequence ID" value="OHX19008.1"/>
    <property type="molecule type" value="Genomic_DNA"/>
</dbReference>
<reference evidence="1 2" key="1">
    <citation type="submission" date="2016-09" db="EMBL/GenBank/DDBJ databases">
        <title>Chromobacterium muskegensis sp. nov., an insecticidal bacterium isolated from Sphagnum bogs.</title>
        <authorList>
            <person name="Sparks M.E."/>
            <person name="Blackburn M.B."/>
            <person name="Gundersen-Rindal D.E."/>
            <person name="Mitchell A."/>
            <person name="Farrar R."/>
            <person name="Kuhar D."/>
        </authorList>
    </citation>
    <scope>NUCLEOTIDE SEQUENCE [LARGE SCALE GENOMIC DNA]</scope>
    <source>
        <strain evidence="1 2">14B-1</strain>
    </source>
</reference>
<protein>
    <submittedName>
        <fullName evidence="1">Uncharacterized protein</fullName>
    </submittedName>
</protein>
<organism evidence="1 2">
    <name type="scientific">Chromobacterium sphagni</name>
    <dbReference type="NCBI Taxonomy" id="1903179"/>
    <lineage>
        <taxon>Bacteria</taxon>
        <taxon>Pseudomonadati</taxon>
        <taxon>Pseudomonadota</taxon>
        <taxon>Betaproteobacteria</taxon>
        <taxon>Neisseriales</taxon>
        <taxon>Chromobacteriaceae</taxon>
        <taxon>Chromobacterium</taxon>
    </lineage>
</organism>
<sequence>MLFPRMLGLVWRRPAVVCMSLGLTGAFGMADRLVFAVGGLMGGGLLKRAMADWLVLVDWCGRRGALAA</sequence>
<dbReference type="Proteomes" id="UP000180280">
    <property type="component" value="Unassembled WGS sequence"/>
</dbReference>
<gene>
    <name evidence="1" type="ORF">BI344_10340</name>
</gene>
<keyword evidence="2" id="KW-1185">Reference proteome</keyword>
<proteinExistence type="predicted"/>
<comment type="caution">
    <text evidence="1">The sequence shown here is derived from an EMBL/GenBank/DDBJ whole genome shotgun (WGS) entry which is preliminary data.</text>
</comment>
<evidence type="ECO:0000313" key="1">
    <source>
        <dbReference type="EMBL" id="OHX19008.1"/>
    </source>
</evidence>
<accession>A0ABX3C9S2</accession>
<evidence type="ECO:0000313" key="2">
    <source>
        <dbReference type="Proteomes" id="UP000180280"/>
    </source>
</evidence>
<name>A0ABX3C9S2_9NEIS</name>